<feature type="transmembrane region" description="Helical" evidence="7">
    <location>
        <begin position="59"/>
        <end position="79"/>
    </location>
</feature>
<feature type="transmembrane region" description="Helical" evidence="7">
    <location>
        <begin position="266"/>
        <end position="285"/>
    </location>
</feature>
<dbReference type="AlphaFoldDB" id="A0A5C6EFZ7"/>
<evidence type="ECO:0000256" key="1">
    <source>
        <dbReference type="ARBA" id="ARBA00004141"/>
    </source>
</evidence>
<protein>
    <submittedName>
        <fullName evidence="8">Pheromone autoinducer 2 transporter</fullName>
    </submittedName>
</protein>
<evidence type="ECO:0000313" key="9">
    <source>
        <dbReference type="Proteomes" id="UP000317977"/>
    </source>
</evidence>
<sequence>MPALNGWHVGSLLHKFTHRETQLDTDSTVRLPVNLVRSITVLTIIVTLASAFVLASEIILILFLGGLFGIFLTKLSAWLSAHLPVGYRGSLAIAVVSLLMTVTGGATFFFVQINDQVEEASDKIDEGMNELRAVINKYPALNSTLATTPFVSEALGLEQSGKEKANDETEDNGGQDGSAEPSGMKLDSISEPVKQAAGTIGKMFKTTFGLLVNSLLIFFVGLFLAVSPTTYRDGIVRLIPRPKRKRATEVLDATSNTVWRWLIGRFGSMLVTGVGAFLLLLALGVPMASTIGILTALLTFVPNIGAAIALGLAILFALPQGTGTVGIVIGGYMALQLFESYVVTPLIQQKAVSLPPALLISFQAIMGVLFGFIGAAVASPVLAAGKTMVEMLYIEDYLESDTA</sequence>
<accession>A0A5C6EFZ7</accession>
<evidence type="ECO:0000256" key="5">
    <source>
        <dbReference type="ARBA" id="ARBA00023136"/>
    </source>
</evidence>
<evidence type="ECO:0000256" key="3">
    <source>
        <dbReference type="ARBA" id="ARBA00022692"/>
    </source>
</evidence>
<dbReference type="PANTHER" id="PTHR21716:SF62">
    <property type="entry name" value="TRANSPORT PROTEIN YDBI-RELATED"/>
    <property type="match status" value="1"/>
</dbReference>
<dbReference type="Proteomes" id="UP000317977">
    <property type="component" value="Unassembled WGS sequence"/>
</dbReference>
<feature type="transmembrane region" description="Helical" evidence="7">
    <location>
        <begin position="91"/>
        <end position="111"/>
    </location>
</feature>
<dbReference type="PANTHER" id="PTHR21716">
    <property type="entry name" value="TRANSMEMBRANE PROTEIN"/>
    <property type="match status" value="1"/>
</dbReference>
<organism evidence="8 9">
    <name type="scientific">Rubripirellula reticaptiva</name>
    <dbReference type="NCBI Taxonomy" id="2528013"/>
    <lineage>
        <taxon>Bacteria</taxon>
        <taxon>Pseudomonadati</taxon>
        <taxon>Planctomycetota</taxon>
        <taxon>Planctomycetia</taxon>
        <taxon>Pirellulales</taxon>
        <taxon>Pirellulaceae</taxon>
        <taxon>Rubripirellula</taxon>
    </lineage>
</organism>
<dbReference type="OrthoDB" id="9793390at2"/>
<feature type="transmembrane region" description="Helical" evidence="7">
    <location>
        <begin position="35"/>
        <end position="54"/>
    </location>
</feature>
<dbReference type="EMBL" id="SJPX01000006">
    <property type="protein sequence ID" value="TWU46631.1"/>
    <property type="molecule type" value="Genomic_DNA"/>
</dbReference>
<evidence type="ECO:0000256" key="6">
    <source>
        <dbReference type="SAM" id="MobiDB-lite"/>
    </source>
</evidence>
<name>A0A5C6EFZ7_9BACT</name>
<comment type="subcellular location">
    <subcellularLocation>
        <location evidence="1">Membrane</location>
        <topology evidence="1">Multi-pass membrane protein</topology>
    </subcellularLocation>
</comment>
<proteinExistence type="inferred from homology"/>
<evidence type="ECO:0000256" key="2">
    <source>
        <dbReference type="ARBA" id="ARBA00009773"/>
    </source>
</evidence>
<comment type="caution">
    <text evidence="8">The sequence shown here is derived from an EMBL/GenBank/DDBJ whole genome shotgun (WGS) entry which is preliminary data.</text>
</comment>
<evidence type="ECO:0000313" key="8">
    <source>
        <dbReference type="EMBL" id="TWU46631.1"/>
    </source>
</evidence>
<dbReference type="GO" id="GO:0016020">
    <property type="term" value="C:membrane"/>
    <property type="evidence" value="ECO:0007669"/>
    <property type="project" value="UniProtKB-SubCell"/>
</dbReference>
<evidence type="ECO:0000256" key="7">
    <source>
        <dbReference type="SAM" id="Phobius"/>
    </source>
</evidence>
<feature type="transmembrane region" description="Helical" evidence="7">
    <location>
        <begin position="208"/>
        <end position="226"/>
    </location>
</feature>
<reference evidence="8 9" key="1">
    <citation type="submission" date="2019-02" db="EMBL/GenBank/DDBJ databases">
        <title>Deep-cultivation of Planctomycetes and their phenomic and genomic characterization uncovers novel biology.</title>
        <authorList>
            <person name="Wiegand S."/>
            <person name="Jogler M."/>
            <person name="Boedeker C."/>
            <person name="Pinto D."/>
            <person name="Vollmers J."/>
            <person name="Rivas-Marin E."/>
            <person name="Kohn T."/>
            <person name="Peeters S.H."/>
            <person name="Heuer A."/>
            <person name="Rast P."/>
            <person name="Oberbeckmann S."/>
            <person name="Bunk B."/>
            <person name="Jeske O."/>
            <person name="Meyerdierks A."/>
            <person name="Storesund J.E."/>
            <person name="Kallscheuer N."/>
            <person name="Luecker S."/>
            <person name="Lage O.M."/>
            <person name="Pohl T."/>
            <person name="Merkel B.J."/>
            <person name="Hornburger P."/>
            <person name="Mueller R.-W."/>
            <person name="Bruemmer F."/>
            <person name="Labrenz M."/>
            <person name="Spormann A.M."/>
            <person name="Op Den Camp H."/>
            <person name="Overmann J."/>
            <person name="Amann R."/>
            <person name="Jetten M.S.M."/>
            <person name="Mascher T."/>
            <person name="Medema M.H."/>
            <person name="Devos D.P."/>
            <person name="Kaster A.-K."/>
            <person name="Ovreas L."/>
            <person name="Rohde M."/>
            <person name="Galperin M.Y."/>
            <person name="Jogler C."/>
        </authorList>
    </citation>
    <scope>NUCLEOTIDE SEQUENCE [LARGE SCALE GENOMIC DNA]</scope>
    <source>
        <strain evidence="8 9">Poly59</strain>
    </source>
</reference>
<keyword evidence="3 7" id="KW-0812">Transmembrane</keyword>
<dbReference type="Pfam" id="PF01594">
    <property type="entry name" value="AI-2E_transport"/>
    <property type="match status" value="1"/>
</dbReference>
<keyword evidence="5 7" id="KW-0472">Membrane</keyword>
<feature type="region of interest" description="Disordered" evidence="6">
    <location>
        <begin position="161"/>
        <end position="185"/>
    </location>
</feature>
<evidence type="ECO:0000256" key="4">
    <source>
        <dbReference type="ARBA" id="ARBA00022989"/>
    </source>
</evidence>
<feature type="transmembrane region" description="Helical" evidence="7">
    <location>
        <begin position="324"/>
        <end position="347"/>
    </location>
</feature>
<feature type="transmembrane region" description="Helical" evidence="7">
    <location>
        <begin position="359"/>
        <end position="383"/>
    </location>
</feature>
<dbReference type="InterPro" id="IPR002549">
    <property type="entry name" value="AI-2E-like"/>
</dbReference>
<comment type="similarity">
    <text evidence="2">Belongs to the autoinducer-2 exporter (AI-2E) (TC 2.A.86) family.</text>
</comment>
<dbReference type="GO" id="GO:0055085">
    <property type="term" value="P:transmembrane transport"/>
    <property type="evidence" value="ECO:0007669"/>
    <property type="project" value="TreeGrafter"/>
</dbReference>
<keyword evidence="4 7" id="KW-1133">Transmembrane helix</keyword>
<keyword evidence="9" id="KW-1185">Reference proteome</keyword>
<feature type="transmembrane region" description="Helical" evidence="7">
    <location>
        <begin position="297"/>
        <end position="318"/>
    </location>
</feature>
<gene>
    <name evidence="8" type="ORF">Poly59_56040</name>
</gene>